<dbReference type="InterPro" id="IPR011463">
    <property type="entry name" value="DUF1569"/>
</dbReference>
<dbReference type="EMBL" id="BAAAFG010000016">
    <property type="protein sequence ID" value="GAA0873547.1"/>
    <property type="molecule type" value="Genomic_DNA"/>
</dbReference>
<dbReference type="InterPro" id="IPR034660">
    <property type="entry name" value="DinB/YfiT-like"/>
</dbReference>
<evidence type="ECO:0008006" key="3">
    <source>
        <dbReference type="Google" id="ProtNLM"/>
    </source>
</evidence>
<dbReference type="Proteomes" id="UP001500507">
    <property type="component" value="Unassembled WGS sequence"/>
</dbReference>
<dbReference type="SUPFAM" id="SSF109854">
    <property type="entry name" value="DinB/YfiT-like putative metalloenzymes"/>
    <property type="match status" value="1"/>
</dbReference>
<dbReference type="Pfam" id="PF07606">
    <property type="entry name" value="DUF1569"/>
    <property type="match status" value="1"/>
</dbReference>
<organism evidence="1 2">
    <name type="scientific">Gangjinia marincola</name>
    <dbReference type="NCBI Taxonomy" id="578463"/>
    <lineage>
        <taxon>Bacteria</taxon>
        <taxon>Pseudomonadati</taxon>
        <taxon>Bacteroidota</taxon>
        <taxon>Flavobacteriia</taxon>
        <taxon>Flavobacteriales</taxon>
        <taxon>Flavobacteriaceae</taxon>
        <taxon>Gangjinia</taxon>
    </lineage>
</organism>
<proteinExistence type="predicted"/>
<reference evidence="1 2" key="1">
    <citation type="journal article" date="2019" name="Int. J. Syst. Evol. Microbiol.">
        <title>The Global Catalogue of Microorganisms (GCM) 10K type strain sequencing project: providing services to taxonomists for standard genome sequencing and annotation.</title>
        <authorList>
            <consortium name="The Broad Institute Genomics Platform"/>
            <consortium name="The Broad Institute Genome Sequencing Center for Infectious Disease"/>
            <person name="Wu L."/>
            <person name="Ma J."/>
        </authorList>
    </citation>
    <scope>NUCLEOTIDE SEQUENCE [LARGE SCALE GENOMIC DNA]</scope>
    <source>
        <strain evidence="1 2">JCM 16082</strain>
    </source>
</reference>
<accession>A0ABN1MK21</accession>
<dbReference type="RefSeq" id="WP_343768769.1">
    <property type="nucleotide sequence ID" value="NZ_BAAAFG010000016.1"/>
</dbReference>
<comment type="caution">
    <text evidence="1">The sequence shown here is derived from an EMBL/GenBank/DDBJ whole genome shotgun (WGS) entry which is preliminary data.</text>
</comment>
<gene>
    <name evidence="1" type="ORF">GCM10009117_26940</name>
</gene>
<dbReference type="Gene3D" id="1.20.120.450">
    <property type="entry name" value="dinb family like domain"/>
    <property type="match status" value="1"/>
</dbReference>
<sequence length="149" mass="17835">MKSLFEENTYAEITSRLNQLDESSERQWGKMTVSQMLHHCQLPLALALKEHTLEKPSWFMKIMGKFFKKTLYNDSEWKKNLPTPARFKVIEDKNFGQEKDILSGLINRFHDQKEKKNWDPHPVFGHFTVAQWGQMQYKHLDHHFRQFGV</sequence>
<name>A0ABN1MK21_9FLAO</name>
<evidence type="ECO:0000313" key="1">
    <source>
        <dbReference type="EMBL" id="GAA0873547.1"/>
    </source>
</evidence>
<keyword evidence="2" id="KW-1185">Reference proteome</keyword>
<protein>
    <recommendedName>
        <fullName evidence="3">DUF1569 domain-containing protein</fullName>
    </recommendedName>
</protein>
<evidence type="ECO:0000313" key="2">
    <source>
        <dbReference type="Proteomes" id="UP001500507"/>
    </source>
</evidence>